<dbReference type="GO" id="GO:0046872">
    <property type="term" value="F:metal ion binding"/>
    <property type="evidence" value="ECO:0007669"/>
    <property type="project" value="UniProtKB-KW"/>
</dbReference>
<dbReference type="InterPro" id="IPR044125">
    <property type="entry name" value="Adenylation_DNA_ligase_IV"/>
</dbReference>
<protein>
    <recommendedName>
        <fullName evidence="5">DNA ligase 4</fullName>
        <ecNumber evidence="4">6.5.1.1</ecNumber>
    </recommendedName>
    <alternativeName>
        <fullName evidence="17">DNA ligase IV</fullName>
    </alternativeName>
    <alternativeName>
        <fullName evidence="16">Polydeoxyribonucleotide synthase [ATP] 4</fullName>
    </alternativeName>
</protein>
<dbReference type="GO" id="GO:0006310">
    <property type="term" value="P:DNA recombination"/>
    <property type="evidence" value="ECO:0007669"/>
    <property type="project" value="UniProtKB-KW"/>
</dbReference>
<dbReference type="Pfam" id="PF00533">
    <property type="entry name" value="BRCT"/>
    <property type="match status" value="1"/>
</dbReference>
<evidence type="ECO:0000256" key="8">
    <source>
        <dbReference type="ARBA" id="ARBA00022737"/>
    </source>
</evidence>
<evidence type="ECO:0000256" key="12">
    <source>
        <dbReference type="ARBA" id="ARBA00022842"/>
    </source>
</evidence>
<evidence type="ECO:0000256" key="14">
    <source>
        <dbReference type="ARBA" id="ARBA00023204"/>
    </source>
</evidence>
<dbReference type="InterPro" id="IPR012340">
    <property type="entry name" value="NA-bd_OB-fold"/>
</dbReference>
<keyword evidence="6" id="KW-0436">Ligase</keyword>
<dbReference type="Gene3D" id="3.40.50.10190">
    <property type="entry name" value="BRCT domain"/>
    <property type="match status" value="1"/>
</dbReference>
<dbReference type="EMBL" id="JARQZJ010000122">
    <property type="protein sequence ID" value="KAK9889446.1"/>
    <property type="molecule type" value="Genomic_DNA"/>
</dbReference>
<keyword evidence="7" id="KW-0479">Metal-binding</keyword>
<dbReference type="InterPro" id="IPR016059">
    <property type="entry name" value="DNA_ligase_ATP-dep_CS"/>
</dbReference>
<comment type="similarity">
    <text evidence="3 19">Belongs to the ATP-dependent DNA ligase family.</text>
</comment>
<dbReference type="EC" id="6.5.1.1" evidence="4"/>
<gene>
    <name evidence="22" type="ORF">WA026_004714</name>
</gene>
<dbReference type="SUPFAM" id="SSF56091">
    <property type="entry name" value="DNA ligase/mRNA capping enzyme, catalytic domain"/>
    <property type="match status" value="1"/>
</dbReference>
<evidence type="ECO:0000256" key="11">
    <source>
        <dbReference type="ARBA" id="ARBA00022840"/>
    </source>
</evidence>
<evidence type="ECO:0000256" key="4">
    <source>
        <dbReference type="ARBA" id="ARBA00012727"/>
    </source>
</evidence>
<dbReference type="SUPFAM" id="SSF50249">
    <property type="entry name" value="Nucleic acid-binding proteins"/>
    <property type="match status" value="1"/>
</dbReference>
<dbReference type="GO" id="GO:0071897">
    <property type="term" value="P:DNA biosynthetic process"/>
    <property type="evidence" value="ECO:0007669"/>
    <property type="project" value="InterPro"/>
</dbReference>
<dbReference type="GO" id="GO:0006297">
    <property type="term" value="P:nucleotide-excision repair, DNA gap filling"/>
    <property type="evidence" value="ECO:0007669"/>
    <property type="project" value="TreeGrafter"/>
</dbReference>
<keyword evidence="10" id="KW-0227">DNA damage</keyword>
<evidence type="ECO:0000256" key="19">
    <source>
        <dbReference type="RuleBase" id="RU004196"/>
    </source>
</evidence>
<dbReference type="PROSITE" id="PS00333">
    <property type="entry name" value="DNA_LIGASE_A2"/>
    <property type="match status" value="1"/>
</dbReference>
<evidence type="ECO:0000256" key="3">
    <source>
        <dbReference type="ARBA" id="ARBA00007572"/>
    </source>
</evidence>
<dbReference type="InterPro" id="IPR000977">
    <property type="entry name" value="DNA_ligase_ATP-dep"/>
</dbReference>
<evidence type="ECO:0000256" key="7">
    <source>
        <dbReference type="ARBA" id="ARBA00022723"/>
    </source>
</evidence>
<dbReference type="GO" id="GO:0032807">
    <property type="term" value="C:DNA ligase IV complex"/>
    <property type="evidence" value="ECO:0007669"/>
    <property type="project" value="TreeGrafter"/>
</dbReference>
<feature type="domain" description="ATP-dependent DNA ligase family profile" evidence="20">
    <location>
        <begin position="236"/>
        <end position="369"/>
    </location>
</feature>
<evidence type="ECO:0000256" key="17">
    <source>
        <dbReference type="ARBA" id="ARBA00031942"/>
    </source>
</evidence>
<proteinExistence type="inferred from homology"/>
<dbReference type="SUPFAM" id="SSF52113">
    <property type="entry name" value="BRCT domain"/>
    <property type="match status" value="1"/>
</dbReference>
<organism evidence="22 23">
    <name type="scientific">Henosepilachna vigintioctopunctata</name>
    <dbReference type="NCBI Taxonomy" id="420089"/>
    <lineage>
        <taxon>Eukaryota</taxon>
        <taxon>Metazoa</taxon>
        <taxon>Ecdysozoa</taxon>
        <taxon>Arthropoda</taxon>
        <taxon>Hexapoda</taxon>
        <taxon>Insecta</taxon>
        <taxon>Pterygota</taxon>
        <taxon>Neoptera</taxon>
        <taxon>Endopterygota</taxon>
        <taxon>Coleoptera</taxon>
        <taxon>Polyphaga</taxon>
        <taxon>Cucujiformia</taxon>
        <taxon>Coccinelloidea</taxon>
        <taxon>Coccinellidae</taxon>
        <taxon>Epilachninae</taxon>
        <taxon>Epilachnini</taxon>
        <taxon>Henosepilachna</taxon>
    </lineage>
</organism>
<evidence type="ECO:0000256" key="1">
    <source>
        <dbReference type="ARBA" id="ARBA00001946"/>
    </source>
</evidence>
<dbReference type="NCBIfam" id="TIGR00574">
    <property type="entry name" value="dnl1"/>
    <property type="match status" value="1"/>
</dbReference>
<evidence type="ECO:0000256" key="18">
    <source>
        <dbReference type="ARBA" id="ARBA00034003"/>
    </source>
</evidence>
<dbReference type="PROSITE" id="PS50160">
    <property type="entry name" value="DNA_LIGASE_A3"/>
    <property type="match status" value="1"/>
</dbReference>
<comment type="catalytic activity">
    <reaction evidence="18">
        <text>ATP + (deoxyribonucleotide)n-3'-hydroxyl + 5'-phospho-(deoxyribonucleotide)m = (deoxyribonucleotide)n+m + AMP + diphosphate.</text>
        <dbReference type="EC" id="6.5.1.1"/>
    </reaction>
</comment>
<dbReference type="Proteomes" id="UP001431783">
    <property type="component" value="Unassembled WGS sequence"/>
</dbReference>
<dbReference type="InterPro" id="IPR036420">
    <property type="entry name" value="BRCT_dom_sf"/>
</dbReference>
<reference evidence="22 23" key="1">
    <citation type="submission" date="2023-03" db="EMBL/GenBank/DDBJ databases">
        <title>Genome insight into feeding habits of ladybird beetles.</title>
        <authorList>
            <person name="Li H.-S."/>
            <person name="Huang Y.-H."/>
            <person name="Pang H."/>
        </authorList>
    </citation>
    <scope>NUCLEOTIDE SEQUENCE [LARGE SCALE GENOMIC DNA]</scope>
    <source>
        <strain evidence="22">SYSU_2023b</strain>
        <tissue evidence="22">Whole body</tissue>
    </source>
</reference>
<keyword evidence="23" id="KW-1185">Reference proteome</keyword>
<keyword evidence="13" id="KW-0233">DNA recombination</keyword>
<evidence type="ECO:0000256" key="13">
    <source>
        <dbReference type="ARBA" id="ARBA00023172"/>
    </source>
</evidence>
<name>A0AAW1V8R7_9CUCU</name>
<dbReference type="InterPro" id="IPR029710">
    <property type="entry name" value="LIG4"/>
</dbReference>
<dbReference type="InterPro" id="IPR001357">
    <property type="entry name" value="BRCT_dom"/>
</dbReference>
<dbReference type="Gene3D" id="2.40.50.140">
    <property type="entry name" value="Nucleic acid-binding proteins"/>
    <property type="match status" value="1"/>
</dbReference>
<accession>A0AAW1V8R7</accession>
<dbReference type="InterPro" id="IPR036599">
    <property type="entry name" value="DNA_ligase_N_sf"/>
</dbReference>
<dbReference type="PANTHER" id="PTHR45997">
    <property type="entry name" value="DNA LIGASE 4"/>
    <property type="match status" value="1"/>
</dbReference>
<keyword evidence="12" id="KW-0460">Magnesium</keyword>
<dbReference type="Pfam" id="PF04679">
    <property type="entry name" value="DNA_ligase_A_C"/>
    <property type="match status" value="1"/>
</dbReference>
<evidence type="ECO:0000256" key="6">
    <source>
        <dbReference type="ARBA" id="ARBA00022598"/>
    </source>
</evidence>
<dbReference type="GO" id="GO:0005958">
    <property type="term" value="C:DNA-dependent protein kinase-DNA ligase 4 complex"/>
    <property type="evidence" value="ECO:0007669"/>
    <property type="project" value="TreeGrafter"/>
</dbReference>
<evidence type="ECO:0000259" key="21">
    <source>
        <dbReference type="PROSITE" id="PS50172"/>
    </source>
</evidence>
<dbReference type="GO" id="GO:0005524">
    <property type="term" value="F:ATP binding"/>
    <property type="evidence" value="ECO:0007669"/>
    <property type="project" value="UniProtKB-KW"/>
</dbReference>
<comment type="cofactor">
    <cofactor evidence="1">
        <name>Mg(2+)</name>
        <dbReference type="ChEBI" id="CHEBI:18420"/>
    </cofactor>
</comment>
<dbReference type="AlphaFoldDB" id="A0AAW1V8R7"/>
<evidence type="ECO:0000256" key="2">
    <source>
        <dbReference type="ARBA" id="ARBA00004123"/>
    </source>
</evidence>
<dbReference type="CDD" id="cd07903">
    <property type="entry name" value="Adenylation_DNA_ligase_IV"/>
    <property type="match status" value="1"/>
</dbReference>
<comment type="subcellular location">
    <subcellularLocation>
        <location evidence="2">Nucleus</location>
    </subcellularLocation>
</comment>
<evidence type="ECO:0000256" key="16">
    <source>
        <dbReference type="ARBA" id="ARBA00030676"/>
    </source>
</evidence>
<dbReference type="Pfam" id="PF01068">
    <property type="entry name" value="DNA_ligase_A_M"/>
    <property type="match status" value="1"/>
</dbReference>
<evidence type="ECO:0000259" key="20">
    <source>
        <dbReference type="PROSITE" id="PS50160"/>
    </source>
</evidence>
<keyword evidence="14" id="KW-0234">DNA repair</keyword>
<evidence type="ECO:0000256" key="10">
    <source>
        <dbReference type="ARBA" id="ARBA00022763"/>
    </source>
</evidence>
<keyword evidence="9" id="KW-0547">Nucleotide-binding</keyword>
<dbReference type="InterPro" id="IPR012310">
    <property type="entry name" value="DNA_ligase_ATP-dep_cent"/>
</dbReference>
<evidence type="ECO:0000313" key="23">
    <source>
        <dbReference type="Proteomes" id="UP001431783"/>
    </source>
</evidence>
<dbReference type="Gene3D" id="1.10.3260.10">
    <property type="entry name" value="DNA ligase, ATP-dependent, N-terminal domain"/>
    <property type="match status" value="1"/>
</dbReference>
<dbReference type="GO" id="GO:0003677">
    <property type="term" value="F:DNA binding"/>
    <property type="evidence" value="ECO:0007669"/>
    <property type="project" value="InterPro"/>
</dbReference>
<dbReference type="Gene3D" id="3.30.470.30">
    <property type="entry name" value="DNA ligase/mRNA capping enzyme"/>
    <property type="match status" value="1"/>
</dbReference>
<dbReference type="GO" id="GO:0006303">
    <property type="term" value="P:double-strand break repair via nonhomologous end joining"/>
    <property type="evidence" value="ECO:0007669"/>
    <property type="project" value="TreeGrafter"/>
</dbReference>
<keyword evidence="15" id="KW-0539">Nucleus</keyword>
<dbReference type="PROSITE" id="PS50172">
    <property type="entry name" value="BRCT"/>
    <property type="match status" value="1"/>
</dbReference>
<dbReference type="GO" id="GO:0003910">
    <property type="term" value="F:DNA ligase (ATP) activity"/>
    <property type="evidence" value="ECO:0007669"/>
    <property type="project" value="UniProtKB-EC"/>
</dbReference>
<evidence type="ECO:0000256" key="5">
    <source>
        <dbReference type="ARBA" id="ARBA00022073"/>
    </source>
</evidence>
<feature type="domain" description="BRCT" evidence="21">
    <location>
        <begin position="523"/>
        <end position="613"/>
    </location>
</feature>
<keyword evidence="11" id="KW-0067">ATP-binding</keyword>
<keyword evidence="8" id="KW-0677">Repeat</keyword>
<dbReference type="InterPro" id="IPR012309">
    <property type="entry name" value="DNA_ligase_ATP-dep_C"/>
</dbReference>
<evidence type="ECO:0000256" key="9">
    <source>
        <dbReference type="ARBA" id="ARBA00022741"/>
    </source>
</evidence>
<dbReference type="SMART" id="SM00292">
    <property type="entry name" value="BRCT"/>
    <property type="match status" value="1"/>
</dbReference>
<dbReference type="PANTHER" id="PTHR45997:SF1">
    <property type="entry name" value="DNA LIGASE 4"/>
    <property type="match status" value="1"/>
</dbReference>
<dbReference type="InterPro" id="IPR012308">
    <property type="entry name" value="DNA_ligase_ATP-dep_N"/>
</dbReference>
<evidence type="ECO:0000313" key="22">
    <source>
        <dbReference type="EMBL" id="KAK9889446.1"/>
    </source>
</evidence>
<comment type="caution">
    <text evidence="22">The sequence shown here is derived from an EMBL/GenBank/DDBJ whole genome shotgun (WGS) entry which is preliminary data.</text>
</comment>
<sequence length="761" mass="88337">MNVSLDFADIVHNTLRKYIPSTSSTITVAQLNSFLDSIANRSSDTGIDDTMLKMFRNVEERKWIIRIMLKELKLGIDNNKILRIFHPDAVEYYSTNNNLRKVCEVLWSPSIKLNEFNTMINLFVPFQPMLAKRCDAKSFTKDFPENKLFFIETKFDGERFQLHMDKGNFKYFSRKGYDFTDSFGASFSSGTLTPKLKGVFHDNVEKIILDGEMMLWNSRKKLFGSKGMNFDVKKLNSTGYIQPCFCVYDVLLFNDEILANKELLERVKLLRKVIQKNIEGVIQTSCYEESVNRRGIMNALNEVMDTEGEGIVVKDPKSFYKFKDRNSGWYKIKMEYFDDAVVDLDLILMGGNYKPKSSELNSFVVGVYSNDGDEVILSCGKVSSGLNFEELDSINKKISNKGKQFSEIIPKNKVKLAFGKNVPDICIEPEDSLIFTVRATELVRSTNSGFKTPYILRFPRILRIRDDKSYKECLSITELLELCQQNKYVIKLNKRHLELEDITTIKRSKKKKKLDVDIESLTKVSKCLSGIKFFVLSEMENYSMDKIEVLIEKYGGTFSLNLDSDVNIVLVGIITSKVKELLKQDNKFDMVKVEWLQRITVREQFLYYKQEEVLSIGISYYNCLADEVDKYGDSYTEVVNEEALKRRLEIMSEMECYSNINDSIIFNPDLPLFNKYISYFDEYEVINDFSSKKISNLFIDKMEFSYRKGIVMDVLTPEVNLIIMHSSNDNRKNVLEEYARNISCKNFQVIDRSKLYEEETL</sequence>
<evidence type="ECO:0000256" key="15">
    <source>
        <dbReference type="ARBA" id="ARBA00023242"/>
    </source>
</evidence>
<dbReference type="Pfam" id="PF04675">
    <property type="entry name" value="DNA_ligase_A_N"/>
    <property type="match status" value="1"/>
</dbReference>